<dbReference type="InterPro" id="IPR008966">
    <property type="entry name" value="Adhesion_dom_sf"/>
</dbReference>
<proteinExistence type="predicted"/>
<name>A0ABY1A907_9LACO</name>
<feature type="region of interest" description="Disordered" evidence="6">
    <location>
        <begin position="487"/>
        <end position="506"/>
    </location>
</feature>
<evidence type="ECO:0000256" key="3">
    <source>
        <dbReference type="ARBA" id="ARBA00022525"/>
    </source>
</evidence>
<reference evidence="8 9" key="1">
    <citation type="submission" date="2016-10" db="EMBL/GenBank/DDBJ databases">
        <authorList>
            <person name="Varghese N."/>
            <person name="Submissions S."/>
        </authorList>
    </citation>
    <scope>NUCLEOTIDE SEQUENCE [LARGE SCALE GENOMIC DNA]</scope>
    <source>
        <strain evidence="8 9">WC1T17</strain>
    </source>
</reference>
<organism evidence="8 9">
    <name type="scientific">Ligilactobacillus ruminis</name>
    <dbReference type="NCBI Taxonomy" id="1623"/>
    <lineage>
        <taxon>Bacteria</taxon>
        <taxon>Bacillati</taxon>
        <taxon>Bacillota</taxon>
        <taxon>Bacilli</taxon>
        <taxon>Lactobacillales</taxon>
        <taxon>Lactobacillaceae</taxon>
        <taxon>Ligilactobacillus</taxon>
    </lineage>
</organism>
<dbReference type="SUPFAM" id="SSF49401">
    <property type="entry name" value="Bacterial adhesins"/>
    <property type="match status" value="6"/>
</dbReference>
<comment type="subcellular location">
    <subcellularLocation>
        <location evidence="1">Secreted</location>
        <location evidence="1">Cell wall</location>
    </subcellularLocation>
</comment>
<keyword evidence="3" id="KW-0964">Secreted</keyword>
<evidence type="ECO:0000256" key="4">
    <source>
        <dbReference type="ARBA" id="ARBA00022729"/>
    </source>
</evidence>
<dbReference type="EMBL" id="FOCC01000001">
    <property type="protein sequence ID" value="SEM32589.1"/>
    <property type="molecule type" value="Genomic_DNA"/>
</dbReference>
<evidence type="ECO:0000256" key="1">
    <source>
        <dbReference type="ARBA" id="ARBA00004191"/>
    </source>
</evidence>
<accession>A0ABY1A907</accession>
<evidence type="ECO:0000313" key="8">
    <source>
        <dbReference type="EMBL" id="SEM32589.1"/>
    </source>
</evidence>
<gene>
    <name evidence="8" type="ORF">SAMN05216431_10197</name>
</gene>
<comment type="caution">
    <text evidence="8">The sequence shown here is derived from an EMBL/GenBank/DDBJ whole genome shotgun (WGS) entry which is preliminary data.</text>
</comment>
<feature type="domain" description="Collagen binding" evidence="7">
    <location>
        <begin position="196"/>
        <end position="335"/>
    </location>
</feature>
<keyword evidence="5" id="KW-0572">Peptidoglycan-anchor</keyword>
<dbReference type="Gene3D" id="2.60.40.740">
    <property type="match status" value="5"/>
</dbReference>
<keyword evidence="8" id="KW-0176">Collagen</keyword>
<evidence type="ECO:0000313" key="9">
    <source>
        <dbReference type="Proteomes" id="UP000182089"/>
    </source>
</evidence>
<dbReference type="InterPro" id="IPR008456">
    <property type="entry name" value="Collagen-bd_dom"/>
</dbReference>
<feature type="domain" description="Collagen binding" evidence="7">
    <location>
        <begin position="361"/>
        <end position="485"/>
    </location>
</feature>
<keyword evidence="2" id="KW-0134">Cell wall</keyword>
<dbReference type="Pfam" id="PF05737">
    <property type="entry name" value="Collagen_bind"/>
    <property type="match status" value="3"/>
</dbReference>
<sequence>MQKTFWLLLGALALLVVIFLQLRPIAAASELNSQGNFISKATITVSNSKKNTEQTLANDSDYVVQNGDKMSLVYTLSFPDDLKIAKGDTYTIYVSQVFKVYNDCNGTLKTSDGRTMGTWTLAQDYNDAKGGYPLKITFSDGLNDLQGRRGTITLNSSFDMTVLEKENVHKLTIPFKDGQKYTVTIKQHTNEEYGDIAKSGELDKDFKPTKIHYTLDFNKSLSEISNPVIKDTSEVDQYNPVSQKLDQSSIKVYQVSLDSDGKVNKKSRVEVNASEYTIKEVTSDQVTTANGKKADTFGFTVQFNHKIDHAYQIEYDASLALPDSSQNGGNIENKASFYDGYNQLSQASFKQWGNWYDNQPLVKEGKQSSSDASKIDWTIYYNLANKNFGNADLTDAVSTGDIDLSTLKVYQVKVKDGNSYNRSESNLELTALDKNDYTVTKSTNANGQSTFELKIKNSSKKGYKITYQTSIPSGTKDGAQITNNVIDNNHDSNHGQASVTKDGVKPQVQKDASQILDNKITWQVYFDMATDSAPDKFQTITGQTLTDHFSTKNGDELTLDKDSIALYQSSGAGDWNAQTKVDPSSYTITTDNKSGSYKGFKLTFKKKAAACRYRLVYTTTRNKDVDAVNEAQFGDNSLTEKTSYTVPAQGQVNQAKVNLTKGSQGLDKTTGLLTWVVNVDNTSRQDLTNYTIKDTIPGDQTIDMDTVKVKDTTTNQDVTKNCQIGLVDTTSTYKENYYPGTTKTAKAKKLIIALPNNQPDSYQVTYQVALGPVGYNPNENDYSNYVNLYQNDVQIFSEDVKADYWRDSSNLKKDGAVDENDNSLVNWKLWVNPSLISYDDAKITDVLDGKQVFNEDSIKVYRIKAKDQYNFDDDHPVLLDKSAYNVAVEPYTVDGVTTQRMVITFNKDASNPRETTGGIHNYYYVTYQTKLLTAGKDRVANDAAIEGEIEQTIFDKTTKDKEVEHTSGDATITGYNVDFDVLKRDGGAFQSAGLK</sequence>
<dbReference type="Gene3D" id="2.60.40.1280">
    <property type="match status" value="1"/>
</dbReference>
<feature type="domain" description="Collagen binding" evidence="7">
    <location>
        <begin position="809"/>
        <end position="947"/>
    </location>
</feature>
<evidence type="ECO:0000256" key="5">
    <source>
        <dbReference type="ARBA" id="ARBA00023088"/>
    </source>
</evidence>
<dbReference type="Proteomes" id="UP000182089">
    <property type="component" value="Unassembled WGS sequence"/>
</dbReference>
<protein>
    <submittedName>
        <fullName evidence="8">Collagen binding domain-containing protein</fullName>
    </submittedName>
</protein>
<keyword evidence="4" id="KW-0732">Signal</keyword>
<evidence type="ECO:0000256" key="2">
    <source>
        <dbReference type="ARBA" id="ARBA00022512"/>
    </source>
</evidence>
<evidence type="ECO:0000259" key="7">
    <source>
        <dbReference type="Pfam" id="PF05737"/>
    </source>
</evidence>
<dbReference type="InterPro" id="IPR011252">
    <property type="entry name" value="Fibrogen-bd_dom1"/>
</dbReference>
<evidence type="ECO:0000256" key="6">
    <source>
        <dbReference type="SAM" id="MobiDB-lite"/>
    </source>
</evidence>